<dbReference type="EMBL" id="CP088280">
    <property type="protein sequence ID" value="UGX92430.1"/>
    <property type="molecule type" value="Genomic_DNA"/>
</dbReference>
<dbReference type="AlphaFoldDB" id="A0A7Z0QE35"/>
<sequence length="152" mass="15921">MRGAHWAQSLCACNDNRRVEIDRAGLGSRATFTAARSNAGLAPAERCPTGIARGTEFMGYRQHRNVTATPGSFVGPASGPEDALIAALDAPKIRANLGEHFPVLEDSLDGLTAREIAAANGWGNGKAEERRAVKAQDLALAAVASLEKKLAA</sequence>
<evidence type="ECO:0000313" key="1">
    <source>
        <dbReference type="EMBL" id="NYY91572.1"/>
    </source>
</evidence>
<name>A0A7Z0QE35_9BRAD</name>
<evidence type="ECO:0000313" key="2">
    <source>
        <dbReference type="EMBL" id="UGX92430.1"/>
    </source>
</evidence>
<proteinExistence type="predicted"/>
<evidence type="ECO:0000313" key="3">
    <source>
        <dbReference type="Proteomes" id="UP000564836"/>
    </source>
</evidence>
<dbReference type="RefSeq" id="WP_166340971.1">
    <property type="nucleotide sequence ID" value="NZ_CP088280.1"/>
</dbReference>
<reference evidence="2 3" key="1">
    <citation type="journal article" date="2017" name="Syst. Appl. Microbiol.">
        <title>Soybeans inoculated with root zone soils of Canadian native legumes harbour diverse and novel Bradyrhizobium spp. that possess agricultural potential.</title>
        <authorList>
            <person name="Bromfield E.S.P."/>
            <person name="Cloutier S."/>
            <person name="Tambong J.T."/>
            <person name="Tran Thi T.V."/>
        </authorList>
    </citation>
    <scope>NUCLEOTIDE SEQUENCE [LARGE SCALE GENOMIC DNA]</scope>
    <source>
        <strain evidence="2 3">323S2</strain>
    </source>
</reference>
<reference evidence="2 3" key="3">
    <citation type="journal article" date="2022" name="Int. J. Syst. Evol. Microbiol.">
        <title>Strains of Bradyrhizobium barranii sp. nov. associated with legumes native to Canada are symbionts of soybeans and belong to different subspecies (subsp. barranii subsp. nov. and subsp. apii subsp. nov.) and symbiovars (sv. glycinearum and sv. septentrionale).</title>
        <authorList>
            <person name="Bromfield E.S.P."/>
            <person name="Cloutier S."/>
            <person name="Wasai-Hara S."/>
            <person name="Minamisawa K."/>
        </authorList>
    </citation>
    <scope>NUCLEOTIDE SEQUENCE [LARGE SCALE GENOMIC DNA]</scope>
    <source>
        <strain evidence="2 3">323S2</strain>
    </source>
</reference>
<accession>A0A7Z0QE35</accession>
<organism evidence="1">
    <name type="scientific">Bradyrhizobium barranii subsp. barranii</name>
    <dbReference type="NCBI Taxonomy" id="2823807"/>
    <lineage>
        <taxon>Bacteria</taxon>
        <taxon>Pseudomonadati</taxon>
        <taxon>Pseudomonadota</taxon>
        <taxon>Alphaproteobacteria</taxon>
        <taxon>Hyphomicrobiales</taxon>
        <taxon>Nitrobacteraceae</taxon>
        <taxon>Bradyrhizobium</taxon>
        <taxon>Bradyrhizobium barranii</taxon>
    </lineage>
</organism>
<reference evidence="1" key="2">
    <citation type="submission" date="2020-06" db="EMBL/GenBank/DDBJ databases">
        <title>Whole Genome Sequence of Bradyrhizobium sp. Strain 323S2.</title>
        <authorList>
            <person name="Bromfield E.S.P."/>
        </authorList>
    </citation>
    <scope>NUCLEOTIDE SEQUENCE [LARGE SCALE GENOMIC DNA]</scope>
    <source>
        <strain evidence="1">323S2</strain>
    </source>
</reference>
<dbReference type="Proteomes" id="UP000564836">
    <property type="component" value="Chromosome"/>
</dbReference>
<gene>
    <name evidence="2" type="ORF">G6321_00043150</name>
    <name evidence="1" type="ORF">G6321_25210</name>
</gene>
<protein>
    <submittedName>
        <fullName evidence="1">Uncharacterized protein</fullName>
    </submittedName>
</protein>
<dbReference type="EMBL" id="JACBFH010000001">
    <property type="protein sequence ID" value="NYY91572.1"/>
    <property type="molecule type" value="Genomic_DNA"/>
</dbReference>